<evidence type="ECO:0000313" key="2">
    <source>
        <dbReference type="Proteomes" id="UP000326641"/>
    </source>
</evidence>
<reference evidence="1" key="1">
    <citation type="submission" date="2018-11" db="EMBL/GenBank/DDBJ databases">
        <authorList>
            <person name="Onetto C."/>
        </authorList>
    </citation>
    <scope>NUCLEOTIDE SEQUENCE [LARGE SCALE GENOMIC DNA]</scope>
</reference>
<proteinExistence type="predicted"/>
<comment type="caution">
    <text evidence="1">The sequence shown here is derived from an EMBL/GenBank/DDBJ whole genome shotgun (WGS) entry which is preliminary data.</text>
</comment>
<dbReference type="Proteomes" id="UP000326641">
    <property type="component" value="Unassembled WGS sequence"/>
</dbReference>
<protein>
    <submittedName>
        <fullName evidence="1">Uncharacterized protein</fullName>
    </submittedName>
</protein>
<evidence type="ECO:0000313" key="1">
    <source>
        <dbReference type="EMBL" id="VUX47713.1"/>
    </source>
</evidence>
<accession>A0A564WJF7</accession>
<keyword evidence="2" id="KW-1185">Reference proteome</keyword>
<dbReference type="AlphaFoldDB" id="A0A564WJF7"/>
<dbReference type="EMBL" id="UXAT02000052">
    <property type="protein sequence ID" value="VUX47713.1"/>
    <property type="molecule type" value="Genomic_DNA"/>
</dbReference>
<sequence>MHHYLRVFLGQFRSDTKIAGDESGGQR</sequence>
<name>A0A564WJF7_9PROT</name>
<gene>
    <name evidence="1" type="ORF">DF3PA_70034</name>
</gene>
<organism evidence="1 2">
    <name type="scientific">Candidatus Defluviicoccus seviourii</name>
    <dbReference type="NCBI Taxonomy" id="2565273"/>
    <lineage>
        <taxon>Bacteria</taxon>
        <taxon>Pseudomonadati</taxon>
        <taxon>Pseudomonadota</taxon>
        <taxon>Alphaproteobacteria</taxon>
        <taxon>Rhodospirillales</taxon>
        <taxon>Rhodospirillaceae</taxon>
        <taxon>Defluviicoccus</taxon>
    </lineage>
</organism>